<keyword evidence="4 6" id="KW-0808">Transferase</keyword>
<dbReference type="InterPro" id="IPR009993">
    <property type="entry name" value="WecF"/>
</dbReference>
<evidence type="ECO:0000256" key="1">
    <source>
        <dbReference type="ARBA" id="ARBA00022475"/>
    </source>
</evidence>
<name>A0ABV6HGV1_9SPHI</name>
<dbReference type="GO" id="GO:0102031">
    <property type="term" value="F:4-acetamido-4,6-dideoxy-D-galactose transferase activity"/>
    <property type="evidence" value="ECO:0007669"/>
    <property type="project" value="UniProtKB-EC"/>
</dbReference>
<evidence type="ECO:0000313" key="7">
    <source>
        <dbReference type="Proteomes" id="UP001589774"/>
    </source>
</evidence>
<keyword evidence="3 6" id="KW-0328">Glycosyltransferase</keyword>
<evidence type="ECO:0000256" key="2">
    <source>
        <dbReference type="ARBA" id="ARBA00022519"/>
    </source>
</evidence>
<comment type="caution">
    <text evidence="6">The sequence shown here is derived from an EMBL/GenBank/DDBJ whole genome shotgun (WGS) entry which is preliminary data.</text>
</comment>
<dbReference type="RefSeq" id="WP_130856199.1">
    <property type="nucleotide sequence ID" value="NZ_JBHLWO010000001.1"/>
</dbReference>
<accession>A0ABV6HGV1</accession>
<gene>
    <name evidence="6" type="ORF">ACFFI0_07310</name>
</gene>
<protein>
    <submittedName>
        <fullName evidence="6">TDP-N-acetylfucosamine:lipid II N-acetylfucosaminyltransferase</fullName>
        <ecNumber evidence="6">2.4.1.325</ecNumber>
    </submittedName>
</protein>
<evidence type="ECO:0000256" key="4">
    <source>
        <dbReference type="ARBA" id="ARBA00022679"/>
    </source>
</evidence>
<evidence type="ECO:0000256" key="3">
    <source>
        <dbReference type="ARBA" id="ARBA00022676"/>
    </source>
</evidence>
<evidence type="ECO:0000313" key="6">
    <source>
        <dbReference type="EMBL" id="MFC0318111.1"/>
    </source>
</evidence>
<dbReference type="Proteomes" id="UP001589774">
    <property type="component" value="Unassembled WGS sequence"/>
</dbReference>
<evidence type="ECO:0000256" key="5">
    <source>
        <dbReference type="ARBA" id="ARBA00023136"/>
    </source>
</evidence>
<keyword evidence="5" id="KW-0472">Membrane</keyword>
<sequence>MNLHILDDEKFFDPFVQKLEALGLLGNNIFVVKECGSLKYIKRQDLIYCRMCDSRRIGNTRHYAKVFIHCFTRDLFEWVYDNDFQELNWIIWGKDLYLTEDLFEKQTKHIVKKIKDRRSAIELRLTRARHFFLNIDLSKVYTKVANVLTWIKPEYDYAVTHIKGLKANHLDFAYMFEYDAEFIVSQFLYNRNFKHKKISDFKIVLGNSGVASNNHLDALEELRQLGFEEIVIPLSYGNEKYIKILQKEIERKPLLTKITYLTQFLTLHEYLTAFYKSDIFVSNSIRPLGMGNIWIALLLGKLVFMNPKNLVFDFLKSMGLQVFAIGELESVEDIAQTIDVKANVDIAIDFLSTARIDAMYRNLFSATVRNTSELHLCTSTL</sequence>
<keyword evidence="2" id="KW-0997">Cell inner membrane</keyword>
<keyword evidence="1" id="KW-1003">Cell membrane</keyword>
<dbReference type="EMBL" id="JBHLWO010000001">
    <property type="protein sequence ID" value="MFC0318111.1"/>
    <property type="molecule type" value="Genomic_DNA"/>
</dbReference>
<organism evidence="6 7">
    <name type="scientific">Olivibacter oleidegradans</name>
    <dbReference type="NCBI Taxonomy" id="760123"/>
    <lineage>
        <taxon>Bacteria</taxon>
        <taxon>Pseudomonadati</taxon>
        <taxon>Bacteroidota</taxon>
        <taxon>Sphingobacteriia</taxon>
        <taxon>Sphingobacteriales</taxon>
        <taxon>Sphingobacteriaceae</taxon>
        <taxon>Olivibacter</taxon>
    </lineage>
</organism>
<keyword evidence="7" id="KW-1185">Reference proteome</keyword>
<reference evidence="6 7" key="1">
    <citation type="submission" date="2024-09" db="EMBL/GenBank/DDBJ databases">
        <authorList>
            <person name="Sun Q."/>
            <person name="Mori K."/>
        </authorList>
    </citation>
    <scope>NUCLEOTIDE SEQUENCE [LARGE SCALE GENOMIC DNA]</scope>
    <source>
        <strain evidence="6 7">CCM 7765</strain>
    </source>
</reference>
<dbReference type="EC" id="2.4.1.325" evidence="6"/>
<proteinExistence type="predicted"/>
<dbReference type="Pfam" id="PF07429">
    <property type="entry name" value="Glyco_transf_56"/>
    <property type="match status" value="1"/>
</dbReference>